<gene>
    <name evidence="9" type="ORF">MNBD_ALPHA05-1741</name>
</gene>
<evidence type="ECO:0000256" key="3">
    <source>
        <dbReference type="ARBA" id="ARBA00022692"/>
    </source>
</evidence>
<dbReference type="Gene3D" id="2.40.50.140">
    <property type="entry name" value="Nucleic acid-binding proteins"/>
    <property type="match status" value="1"/>
</dbReference>
<keyword evidence="2" id="KW-0349">Heme</keyword>
<comment type="subcellular location">
    <subcellularLocation>
        <location evidence="1">Membrane</location>
    </subcellularLocation>
</comment>
<dbReference type="GO" id="GO:0046872">
    <property type="term" value="F:metal ion binding"/>
    <property type="evidence" value="ECO:0007669"/>
    <property type="project" value="UniProtKB-KW"/>
</dbReference>
<dbReference type="GO" id="GO:0005886">
    <property type="term" value="C:plasma membrane"/>
    <property type="evidence" value="ECO:0007669"/>
    <property type="project" value="InterPro"/>
</dbReference>
<dbReference type="SUPFAM" id="SSF82093">
    <property type="entry name" value="Heme chaperone CcmE"/>
    <property type="match status" value="1"/>
</dbReference>
<dbReference type="GO" id="GO:0017003">
    <property type="term" value="P:protein-heme linkage"/>
    <property type="evidence" value="ECO:0007669"/>
    <property type="project" value="InterPro"/>
</dbReference>
<accession>A0A3B0RKT8</accession>
<dbReference type="PANTHER" id="PTHR34128">
    <property type="entry name" value="CYTOCHROME C-TYPE BIOGENESIS PROTEIN CCME HOMOLOG, MITOCHONDRIAL"/>
    <property type="match status" value="1"/>
</dbReference>
<evidence type="ECO:0000256" key="4">
    <source>
        <dbReference type="ARBA" id="ARBA00022723"/>
    </source>
</evidence>
<protein>
    <submittedName>
        <fullName evidence="9">Cytochrome c-type biogenesis protein CcmE, heme chaperone</fullName>
    </submittedName>
</protein>
<reference evidence="9" key="1">
    <citation type="submission" date="2018-06" db="EMBL/GenBank/DDBJ databases">
        <authorList>
            <person name="Zhirakovskaya E."/>
        </authorList>
    </citation>
    <scope>NUCLEOTIDE SEQUENCE</scope>
</reference>
<organism evidence="9">
    <name type="scientific">hydrothermal vent metagenome</name>
    <dbReference type="NCBI Taxonomy" id="652676"/>
    <lineage>
        <taxon>unclassified sequences</taxon>
        <taxon>metagenomes</taxon>
        <taxon>ecological metagenomes</taxon>
    </lineage>
</organism>
<evidence type="ECO:0000256" key="1">
    <source>
        <dbReference type="ARBA" id="ARBA00004370"/>
    </source>
</evidence>
<dbReference type="EMBL" id="UOEH01000133">
    <property type="protein sequence ID" value="VAV94114.1"/>
    <property type="molecule type" value="Genomic_DNA"/>
</dbReference>
<evidence type="ECO:0000313" key="9">
    <source>
        <dbReference type="EMBL" id="VAV94114.1"/>
    </source>
</evidence>
<sequence>MTRKQKRMVSLFAVFAAAGLALVLTLSALRTSITYFYTPSELLALDAPPANTIRLGGLVENGSIAHGDASGADPSNTMVSFIVTDGGAATPVRYQGLLPDLFREGQGVVVQGRLDGEGTLIADTVLAKHDENYMPKEVMDALKEQGLWQDDEEVGS</sequence>
<evidence type="ECO:0000256" key="6">
    <source>
        <dbReference type="ARBA" id="ARBA00022989"/>
    </source>
</evidence>
<keyword evidence="4" id="KW-0479">Metal-binding</keyword>
<dbReference type="NCBIfam" id="NF009727">
    <property type="entry name" value="PRK13254.1-1"/>
    <property type="match status" value="1"/>
</dbReference>
<dbReference type="NCBIfam" id="NF009731">
    <property type="entry name" value="PRK13254.1-5"/>
    <property type="match status" value="1"/>
</dbReference>
<evidence type="ECO:0000256" key="7">
    <source>
        <dbReference type="ARBA" id="ARBA00023004"/>
    </source>
</evidence>
<dbReference type="InterPro" id="IPR004329">
    <property type="entry name" value="CcmE"/>
</dbReference>
<dbReference type="HAMAP" id="MF_01959">
    <property type="entry name" value="CcmE"/>
    <property type="match status" value="1"/>
</dbReference>
<dbReference type="Pfam" id="PF03100">
    <property type="entry name" value="CcmE"/>
    <property type="match status" value="1"/>
</dbReference>
<evidence type="ECO:0000256" key="8">
    <source>
        <dbReference type="ARBA" id="ARBA00023136"/>
    </source>
</evidence>
<dbReference type="InterPro" id="IPR036127">
    <property type="entry name" value="CcmE-like_sf"/>
</dbReference>
<name>A0A3B0RKT8_9ZZZZ</name>
<dbReference type="GO" id="GO:0020037">
    <property type="term" value="F:heme binding"/>
    <property type="evidence" value="ECO:0007669"/>
    <property type="project" value="InterPro"/>
</dbReference>
<dbReference type="PANTHER" id="PTHR34128:SF2">
    <property type="entry name" value="CYTOCHROME C-TYPE BIOGENESIS PROTEIN CCME HOMOLOG, MITOCHONDRIAL"/>
    <property type="match status" value="1"/>
</dbReference>
<dbReference type="AlphaFoldDB" id="A0A3B0RKT8"/>
<keyword evidence="8" id="KW-0472">Membrane</keyword>
<keyword evidence="3" id="KW-0812">Transmembrane</keyword>
<dbReference type="InterPro" id="IPR012340">
    <property type="entry name" value="NA-bd_OB-fold"/>
</dbReference>
<proteinExistence type="inferred from homology"/>
<keyword evidence="5" id="KW-0201">Cytochrome c-type biogenesis</keyword>
<evidence type="ECO:0000256" key="5">
    <source>
        <dbReference type="ARBA" id="ARBA00022748"/>
    </source>
</evidence>
<keyword evidence="6" id="KW-1133">Transmembrane helix</keyword>
<evidence type="ECO:0000256" key="2">
    <source>
        <dbReference type="ARBA" id="ARBA00022617"/>
    </source>
</evidence>
<keyword evidence="7" id="KW-0408">Iron</keyword>
<dbReference type="GO" id="GO:0017004">
    <property type="term" value="P:cytochrome complex assembly"/>
    <property type="evidence" value="ECO:0007669"/>
    <property type="project" value="UniProtKB-KW"/>
</dbReference>